<dbReference type="Proteomes" id="UP001626537">
    <property type="component" value="Chromosome"/>
</dbReference>
<evidence type="ECO:0000256" key="2">
    <source>
        <dbReference type="ARBA" id="ARBA00004496"/>
    </source>
</evidence>
<evidence type="ECO:0000256" key="3">
    <source>
        <dbReference type="ARBA" id="ARBA00007958"/>
    </source>
</evidence>
<dbReference type="RefSeq" id="WP_407347765.1">
    <property type="nucleotide sequence ID" value="NZ_CP136864.1"/>
</dbReference>
<keyword evidence="8" id="KW-0460">Magnesium</keyword>
<dbReference type="PANTHER" id="PTHR19288:SF44">
    <property type="entry name" value="PHOSPHOLYSINE PHOSPHOHISTIDINE INORGANIC PYROPHOSPHATE PHOSPHATASE"/>
    <property type="match status" value="1"/>
</dbReference>
<comment type="catalytic activity">
    <reaction evidence="11">
        <text>diphosphate + H2O = 2 phosphate + H(+)</text>
        <dbReference type="Rhea" id="RHEA:24576"/>
        <dbReference type="ChEBI" id="CHEBI:15377"/>
        <dbReference type="ChEBI" id="CHEBI:15378"/>
        <dbReference type="ChEBI" id="CHEBI:33019"/>
        <dbReference type="ChEBI" id="CHEBI:43474"/>
        <dbReference type="EC" id="3.6.1.1"/>
    </reaction>
</comment>
<gene>
    <name evidence="12" type="ORF">R0135_15160</name>
</gene>
<accession>A0ABZ0I220</accession>
<evidence type="ECO:0000256" key="7">
    <source>
        <dbReference type="ARBA" id="ARBA00022801"/>
    </source>
</evidence>
<keyword evidence="7 12" id="KW-0378">Hydrolase</keyword>
<evidence type="ECO:0000256" key="10">
    <source>
        <dbReference type="ARBA" id="ARBA00039357"/>
    </source>
</evidence>
<keyword evidence="5" id="KW-0963">Cytoplasm</keyword>
<evidence type="ECO:0000313" key="12">
    <source>
        <dbReference type="EMBL" id="WOJ93107.1"/>
    </source>
</evidence>
<keyword evidence="13" id="KW-1185">Reference proteome</keyword>
<keyword evidence="6" id="KW-0479">Metal-binding</keyword>
<dbReference type="Pfam" id="PF13344">
    <property type="entry name" value="Hydrolase_6"/>
    <property type="match status" value="1"/>
</dbReference>
<dbReference type="NCBIfam" id="TIGR01458">
    <property type="entry name" value="HAD-SF-IIA-hyp3"/>
    <property type="match status" value="1"/>
</dbReference>
<dbReference type="InterPro" id="IPR023214">
    <property type="entry name" value="HAD_sf"/>
</dbReference>
<dbReference type="PANTHER" id="PTHR19288">
    <property type="entry name" value="4-NITROPHENYLPHOSPHATASE-RELATED"/>
    <property type="match status" value="1"/>
</dbReference>
<dbReference type="InterPro" id="IPR036412">
    <property type="entry name" value="HAD-like_sf"/>
</dbReference>
<evidence type="ECO:0000256" key="4">
    <source>
        <dbReference type="ARBA" id="ARBA00012146"/>
    </source>
</evidence>
<dbReference type="SUPFAM" id="SSF56784">
    <property type="entry name" value="HAD-like"/>
    <property type="match status" value="1"/>
</dbReference>
<evidence type="ECO:0000256" key="8">
    <source>
        <dbReference type="ARBA" id="ARBA00022842"/>
    </source>
</evidence>
<comment type="similarity">
    <text evidence="3">Belongs to the HAD-like hydrolase superfamily.</text>
</comment>
<evidence type="ECO:0000256" key="6">
    <source>
        <dbReference type="ARBA" id="ARBA00022723"/>
    </source>
</evidence>
<evidence type="ECO:0000256" key="5">
    <source>
        <dbReference type="ARBA" id="ARBA00022490"/>
    </source>
</evidence>
<comment type="function">
    <text evidence="9">Phosphatase that hydrolyzes imidodiphosphate, 3-phosphohistidine and 6-phospholysine. Has broad substrate specificity and can also hydrolyze inorganic diphosphate, but with lower efficiency.</text>
</comment>
<evidence type="ECO:0000313" key="13">
    <source>
        <dbReference type="Proteomes" id="UP001626537"/>
    </source>
</evidence>
<dbReference type="Gene3D" id="3.40.50.1000">
    <property type="entry name" value="HAD superfamily/HAD-like"/>
    <property type="match status" value="2"/>
</dbReference>
<dbReference type="NCBIfam" id="TIGR01460">
    <property type="entry name" value="HAD-SF-IIA"/>
    <property type="match status" value="1"/>
</dbReference>
<protein>
    <recommendedName>
        <fullName evidence="10">Phospholysine phosphohistidine inorganic pyrophosphate phosphatase</fullName>
        <ecNumber evidence="4">3.6.1.1</ecNumber>
    </recommendedName>
</protein>
<comment type="cofactor">
    <cofactor evidence="1">
        <name>Mg(2+)</name>
        <dbReference type="ChEBI" id="CHEBI:18420"/>
    </cofactor>
</comment>
<organism evidence="12 13">
    <name type="scientific">Congregibacter variabilis</name>
    <dbReference type="NCBI Taxonomy" id="3081200"/>
    <lineage>
        <taxon>Bacteria</taxon>
        <taxon>Pseudomonadati</taxon>
        <taxon>Pseudomonadota</taxon>
        <taxon>Gammaproteobacteria</taxon>
        <taxon>Cellvibrionales</taxon>
        <taxon>Halieaceae</taxon>
        <taxon>Congregibacter</taxon>
    </lineage>
</organism>
<evidence type="ECO:0000256" key="1">
    <source>
        <dbReference type="ARBA" id="ARBA00001946"/>
    </source>
</evidence>
<sequence>MIDALLLDLSGVLYQGAKSIPGAANAVERAQRSGVQVRFITNTSQKAREELLSHLYALGFSLDSTQLFTAVDAARDWLQTRKLRPFCLVHENIVGEFSDIDQHDPNAVFLADAATGFSFENLNRAFQLCMAGAPFLGIGYNRYCKSGDELQLDAGPFVKAIEFAAGVEATIVGKPSEVFFREVMASTQVSPERTIMVGDDVFSDVEGALRVGMNACLVKTGKYLPGDEHRITGDFLTFDSVVEVVDFILKHRD</sequence>
<reference evidence="12 13" key="1">
    <citation type="submission" date="2023-10" db="EMBL/GenBank/DDBJ databases">
        <title>Two novel species belonging to the OM43/NOR5 clade.</title>
        <authorList>
            <person name="Park M."/>
        </authorList>
    </citation>
    <scope>NUCLEOTIDE SEQUENCE [LARGE SCALE GENOMIC DNA]</scope>
    <source>
        <strain evidence="12 13">IMCC43200</strain>
    </source>
</reference>
<evidence type="ECO:0000256" key="9">
    <source>
        <dbReference type="ARBA" id="ARBA00037258"/>
    </source>
</evidence>
<dbReference type="InterPro" id="IPR006357">
    <property type="entry name" value="HAD-SF_hydro_IIA"/>
</dbReference>
<dbReference type="GO" id="GO:0016787">
    <property type="term" value="F:hydrolase activity"/>
    <property type="evidence" value="ECO:0007669"/>
    <property type="project" value="UniProtKB-KW"/>
</dbReference>
<comment type="subcellular location">
    <subcellularLocation>
        <location evidence="2">Cytoplasm</location>
    </subcellularLocation>
</comment>
<dbReference type="EC" id="3.6.1.1" evidence="4"/>
<dbReference type="Pfam" id="PF13242">
    <property type="entry name" value="Hydrolase_like"/>
    <property type="match status" value="1"/>
</dbReference>
<name>A0ABZ0I220_9GAMM</name>
<proteinExistence type="inferred from homology"/>
<dbReference type="InterPro" id="IPR006355">
    <property type="entry name" value="LHPP/HDHD2"/>
</dbReference>
<dbReference type="EMBL" id="CP136864">
    <property type="protein sequence ID" value="WOJ93107.1"/>
    <property type="molecule type" value="Genomic_DNA"/>
</dbReference>
<evidence type="ECO:0000256" key="11">
    <source>
        <dbReference type="ARBA" id="ARBA00047820"/>
    </source>
</evidence>